<keyword evidence="2" id="KW-0813">Transport</keyword>
<accession>A0A9X8WJ18</accession>
<feature type="domain" description="ABC transporter" evidence="5">
    <location>
        <begin position="24"/>
        <end position="243"/>
    </location>
</feature>
<protein>
    <submittedName>
        <fullName evidence="6">Teichoic acid transport system ATP-binding protein</fullName>
    </submittedName>
</protein>
<sequence>MQQSPKPTVIAKGLAKDYHLTTQGSRNAIFRSKMRTVRALHPLNFVSYAGESIGVLGRNGSGKSTLLRLIAGSEKPTAGTVLVSEQPTLLGVSAALQRNLSGRQNIRLGLLAMGLTPAEVNQMQTDIAEWAELDDAIDRPLSTYSSGMGARLKFAIATAVRSEILLVDEALSTGDSTFAGKAQERMDEFLDASGTVFLVSHSASTIKKNCTRAVWLHEGELVSEGPVSWVTHLYKRWSTAETRGDARTAAQILDYAKERYVPVDIRIENE</sequence>
<keyword evidence="4 6" id="KW-0067">ATP-binding</keyword>
<dbReference type="PANTHER" id="PTHR46743:SF2">
    <property type="entry name" value="TEICHOIC ACIDS EXPORT ATP-BINDING PROTEIN TAGH"/>
    <property type="match status" value="1"/>
</dbReference>
<dbReference type="OrthoDB" id="9778870at2"/>
<keyword evidence="7" id="KW-1185">Reference proteome</keyword>
<dbReference type="GO" id="GO:0016887">
    <property type="term" value="F:ATP hydrolysis activity"/>
    <property type="evidence" value="ECO:0007669"/>
    <property type="project" value="InterPro"/>
</dbReference>
<dbReference type="InterPro" id="IPR050683">
    <property type="entry name" value="Bact_Polysacc_Export_ATP-bd"/>
</dbReference>
<dbReference type="GO" id="GO:0140359">
    <property type="term" value="F:ABC-type transporter activity"/>
    <property type="evidence" value="ECO:0007669"/>
    <property type="project" value="InterPro"/>
</dbReference>
<proteinExistence type="inferred from homology"/>
<dbReference type="GO" id="GO:0005524">
    <property type="term" value="F:ATP binding"/>
    <property type="evidence" value="ECO:0007669"/>
    <property type="project" value="UniProtKB-KW"/>
</dbReference>
<evidence type="ECO:0000256" key="4">
    <source>
        <dbReference type="ARBA" id="ARBA00022840"/>
    </source>
</evidence>
<dbReference type="SMART" id="SM00382">
    <property type="entry name" value="AAA"/>
    <property type="match status" value="1"/>
</dbReference>
<dbReference type="GO" id="GO:0016020">
    <property type="term" value="C:membrane"/>
    <property type="evidence" value="ECO:0007669"/>
    <property type="project" value="InterPro"/>
</dbReference>
<dbReference type="InterPro" id="IPR015860">
    <property type="entry name" value="ABC_transpr_TagH-like"/>
</dbReference>
<dbReference type="Proteomes" id="UP000185547">
    <property type="component" value="Unassembled WGS sequence"/>
</dbReference>
<dbReference type="Pfam" id="PF00005">
    <property type="entry name" value="ABC_tran"/>
    <property type="match status" value="1"/>
</dbReference>
<dbReference type="CDD" id="cd03220">
    <property type="entry name" value="ABC_KpsT_Wzt"/>
    <property type="match status" value="1"/>
</dbReference>
<dbReference type="InterPro" id="IPR003593">
    <property type="entry name" value="AAA+_ATPase"/>
</dbReference>
<comment type="caution">
    <text evidence="6">The sequence shown here is derived from an EMBL/GenBank/DDBJ whole genome shotgun (WGS) entry which is preliminary data.</text>
</comment>
<keyword evidence="3" id="KW-0547">Nucleotide-binding</keyword>
<dbReference type="PANTHER" id="PTHR46743">
    <property type="entry name" value="TEICHOIC ACIDS EXPORT ATP-BINDING PROTEIN TAGH"/>
    <property type="match status" value="1"/>
</dbReference>
<evidence type="ECO:0000256" key="2">
    <source>
        <dbReference type="ARBA" id="ARBA00022448"/>
    </source>
</evidence>
<evidence type="ECO:0000313" key="6">
    <source>
        <dbReference type="EMBL" id="SIQ58135.1"/>
    </source>
</evidence>
<dbReference type="PROSITE" id="PS50893">
    <property type="entry name" value="ABC_TRANSPORTER_2"/>
    <property type="match status" value="1"/>
</dbReference>
<organism evidence="6 7">
    <name type="scientific">Corynebacterium afermentans</name>
    <dbReference type="NCBI Taxonomy" id="38286"/>
    <lineage>
        <taxon>Bacteria</taxon>
        <taxon>Bacillati</taxon>
        <taxon>Actinomycetota</taxon>
        <taxon>Actinomycetes</taxon>
        <taxon>Mycobacteriales</taxon>
        <taxon>Corynebacteriaceae</taxon>
        <taxon>Corynebacterium</taxon>
    </lineage>
</organism>
<dbReference type="EMBL" id="FTMH01000019">
    <property type="protein sequence ID" value="SIQ58135.1"/>
    <property type="molecule type" value="Genomic_DNA"/>
</dbReference>
<dbReference type="SUPFAM" id="SSF52540">
    <property type="entry name" value="P-loop containing nucleoside triphosphate hydrolases"/>
    <property type="match status" value="1"/>
</dbReference>
<dbReference type="InterPro" id="IPR003439">
    <property type="entry name" value="ABC_transporter-like_ATP-bd"/>
</dbReference>
<gene>
    <name evidence="6" type="ORF">SAMN05421802_11942</name>
</gene>
<evidence type="ECO:0000256" key="3">
    <source>
        <dbReference type="ARBA" id="ARBA00022741"/>
    </source>
</evidence>
<reference evidence="6 7" key="1">
    <citation type="submission" date="2017-01" db="EMBL/GenBank/DDBJ databases">
        <authorList>
            <person name="Varghese N."/>
            <person name="Submissions S."/>
        </authorList>
    </citation>
    <scope>NUCLEOTIDE SEQUENCE [LARGE SCALE GENOMIC DNA]</scope>
    <source>
        <strain evidence="6 7">DSM 44280</strain>
    </source>
</reference>
<dbReference type="Gene3D" id="3.40.50.300">
    <property type="entry name" value="P-loop containing nucleotide triphosphate hydrolases"/>
    <property type="match status" value="1"/>
</dbReference>
<name>A0A9X8WJ18_9CORY</name>
<evidence type="ECO:0000259" key="5">
    <source>
        <dbReference type="PROSITE" id="PS50893"/>
    </source>
</evidence>
<evidence type="ECO:0000313" key="7">
    <source>
        <dbReference type="Proteomes" id="UP000185547"/>
    </source>
</evidence>
<dbReference type="RefSeq" id="WP_076590038.1">
    <property type="nucleotide sequence ID" value="NZ_FTMH01000019.1"/>
</dbReference>
<comment type="similarity">
    <text evidence="1">Belongs to the ABC transporter superfamily.</text>
</comment>
<dbReference type="InterPro" id="IPR027417">
    <property type="entry name" value="P-loop_NTPase"/>
</dbReference>
<evidence type="ECO:0000256" key="1">
    <source>
        <dbReference type="ARBA" id="ARBA00005417"/>
    </source>
</evidence>
<dbReference type="AlphaFoldDB" id="A0A9X8WJ18"/>